<proteinExistence type="predicted"/>
<dbReference type="OrthoDB" id="6477802at2"/>
<gene>
    <name evidence="2" type="ORF">SAMN05216516_11611</name>
</gene>
<dbReference type="RefSeq" id="WP_092879915.1">
    <property type="nucleotide sequence ID" value="NZ_FOVC01000016.1"/>
</dbReference>
<accession>A0A1I5BCJ1</accession>
<evidence type="ECO:0008006" key="4">
    <source>
        <dbReference type="Google" id="ProtNLM"/>
    </source>
</evidence>
<evidence type="ECO:0000256" key="1">
    <source>
        <dbReference type="SAM" id="MobiDB-lite"/>
    </source>
</evidence>
<dbReference type="Proteomes" id="UP000242222">
    <property type="component" value="Unassembled WGS sequence"/>
</dbReference>
<feature type="region of interest" description="Disordered" evidence="1">
    <location>
        <begin position="215"/>
        <end position="238"/>
    </location>
</feature>
<sequence>MSIDSKINFSRNMHGFVSDRITQAMQMKGKILPAEVVARNGNMITVKFLLRDIPWTLPQVTIPLFGPQYVRYPMQTGDRGIVIPADTYLGGVSGQGGGVADMTPPPNLGALVFLPVSNTEWQGVDPGMLTAYGPEGVTLRDSGAKTTFILRPDSIAIVTPDTFKVSAASSTLTLNAQGWSLTGSNGTLTDGAATTSPAIMQEGFSALIQWLNTHQHSNGNEGADTGAPVSKFSGGITH</sequence>
<organism evidence="2 3">
    <name type="scientific">Izhakiella capsodis</name>
    <dbReference type="NCBI Taxonomy" id="1367852"/>
    <lineage>
        <taxon>Bacteria</taxon>
        <taxon>Pseudomonadati</taxon>
        <taxon>Pseudomonadota</taxon>
        <taxon>Gammaproteobacteria</taxon>
        <taxon>Enterobacterales</taxon>
        <taxon>Erwiniaceae</taxon>
        <taxon>Izhakiella</taxon>
    </lineage>
</organism>
<keyword evidence="3" id="KW-1185">Reference proteome</keyword>
<protein>
    <recommendedName>
        <fullName evidence="4">Phage protein Gp138 N-terminal domain-containing protein</fullName>
    </recommendedName>
</protein>
<name>A0A1I5BCJ1_9GAMM</name>
<evidence type="ECO:0000313" key="3">
    <source>
        <dbReference type="Proteomes" id="UP000242222"/>
    </source>
</evidence>
<evidence type="ECO:0000313" key="2">
    <source>
        <dbReference type="EMBL" id="SFN72397.1"/>
    </source>
</evidence>
<dbReference type="STRING" id="1367852.SAMN05216516_11611"/>
<dbReference type="EMBL" id="FOVC01000016">
    <property type="protein sequence ID" value="SFN72397.1"/>
    <property type="molecule type" value="Genomic_DNA"/>
</dbReference>
<reference evidence="3" key="1">
    <citation type="submission" date="2016-10" db="EMBL/GenBank/DDBJ databases">
        <authorList>
            <person name="Varghese N."/>
            <person name="Submissions S."/>
        </authorList>
    </citation>
    <scope>NUCLEOTIDE SEQUENCE [LARGE SCALE GENOMIC DNA]</scope>
    <source>
        <strain evidence="3">N6PO6</strain>
    </source>
</reference>
<dbReference type="AlphaFoldDB" id="A0A1I5BCJ1"/>